<dbReference type="Gene3D" id="1.20.1250.20">
    <property type="entry name" value="MFS general substrate transporter like domains"/>
    <property type="match status" value="2"/>
</dbReference>
<comment type="caution">
    <text evidence="6">The sequence shown here is derived from an EMBL/GenBank/DDBJ whole genome shotgun (WGS) entry which is preliminary data.</text>
</comment>
<evidence type="ECO:0000256" key="2">
    <source>
        <dbReference type="ARBA" id="ARBA00022989"/>
    </source>
</evidence>
<dbReference type="PANTHER" id="PTHR23526:SF2">
    <property type="entry name" value="MAJOR FACILITATOR SUPERFAMILY (MFS) PROFILE DOMAIN-CONTAINING PROTEIN"/>
    <property type="match status" value="1"/>
</dbReference>
<proteinExistence type="predicted"/>
<evidence type="ECO:0000313" key="6">
    <source>
        <dbReference type="EMBL" id="TWU48347.1"/>
    </source>
</evidence>
<evidence type="ECO:0000313" key="7">
    <source>
        <dbReference type="Proteomes" id="UP000317977"/>
    </source>
</evidence>
<keyword evidence="3 4" id="KW-0472">Membrane</keyword>
<sequence length="421" mass="45109">MVGFGETYLVAFALAIGISELTAGLMGSLPLLCGGVLQLVSPRLIRTLGSHKRWVVLCSSIQALVFVPLVIAALRGSISGTSLMLIASIYWGAGLAGGPAWNTWIGTVVPPPIRSRYFAFRTRSSQAAVFAGFLAGGFGLQWASQSEQLLTAYAIVFGLAGACRVVSVAMLVIKSEPTPIPANMRSIPLLSACRHLLNEGSGRLLLYLAAVQVAAQIAGPYLTPFMFQKLGHSYTQYVTLISMTFLAKVVTLPMWGHVAHRIGPHRLLWIGGIGIVPMSAAWIVSDAMPWLIAIQVGAGVVWAAYELAFFLMFFDAIAVEERTSLLTMYNLINTIAFVVGALIGGSILWILETSYVGYLVIFGVSTVARGGTLFLLARVPKIETRNDDIEVRTVSVRLNSASLDAPVIASLPGEDEHEGSR</sequence>
<dbReference type="GO" id="GO:0022857">
    <property type="term" value="F:transmembrane transporter activity"/>
    <property type="evidence" value="ECO:0007669"/>
    <property type="project" value="InterPro"/>
</dbReference>
<feature type="transmembrane region" description="Helical" evidence="4">
    <location>
        <begin position="84"/>
        <end position="106"/>
    </location>
</feature>
<dbReference type="InterPro" id="IPR020846">
    <property type="entry name" value="MFS_dom"/>
</dbReference>
<evidence type="ECO:0000256" key="4">
    <source>
        <dbReference type="SAM" id="Phobius"/>
    </source>
</evidence>
<feature type="domain" description="Major facilitator superfamily (MFS) profile" evidence="5">
    <location>
        <begin position="195"/>
        <end position="421"/>
    </location>
</feature>
<feature type="transmembrane region" description="Helical" evidence="4">
    <location>
        <begin position="355"/>
        <end position="376"/>
    </location>
</feature>
<dbReference type="PROSITE" id="PS50850">
    <property type="entry name" value="MFS"/>
    <property type="match status" value="1"/>
</dbReference>
<feature type="transmembrane region" description="Helical" evidence="4">
    <location>
        <begin position="12"/>
        <end position="33"/>
    </location>
</feature>
<dbReference type="InterPro" id="IPR011701">
    <property type="entry name" value="MFS"/>
</dbReference>
<feature type="transmembrane region" description="Helical" evidence="4">
    <location>
        <begin position="204"/>
        <end position="222"/>
    </location>
</feature>
<evidence type="ECO:0000256" key="3">
    <source>
        <dbReference type="ARBA" id="ARBA00023136"/>
    </source>
</evidence>
<feature type="transmembrane region" description="Helical" evidence="4">
    <location>
        <begin position="234"/>
        <end position="255"/>
    </location>
</feature>
<feature type="transmembrane region" description="Helical" evidence="4">
    <location>
        <begin position="127"/>
        <end position="144"/>
    </location>
</feature>
<keyword evidence="2 4" id="KW-1133">Transmembrane helix</keyword>
<keyword evidence="7" id="KW-1185">Reference proteome</keyword>
<feature type="transmembrane region" description="Helical" evidence="4">
    <location>
        <begin position="326"/>
        <end position="349"/>
    </location>
</feature>
<dbReference type="InterPro" id="IPR052528">
    <property type="entry name" value="Sugar_transport-like"/>
</dbReference>
<feature type="transmembrane region" description="Helical" evidence="4">
    <location>
        <begin position="150"/>
        <end position="173"/>
    </location>
</feature>
<dbReference type="AlphaFoldDB" id="A0A5C6EJQ5"/>
<evidence type="ECO:0000256" key="1">
    <source>
        <dbReference type="ARBA" id="ARBA00022692"/>
    </source>
</evidence>
<feature type="transmembrane region" description="Helical" evidence="4">
    <location>
        <begin position="290"/>
        <end position="314"/>
    </location>
</feature>
<protein>
    <submittedName>
        <fullName evidence="6">Major Facilitator Superfamily protein</fullName>
    </submittedName>
</protein>
<dbReference type="Pfam" id="PF07690">
    <property type="entry name" value="MFS_1"/>
    <property type="match status" value="1"/>
</dbReference>
<keyword evidence="1 4" id="KW-0812">Transmembrane</keyword>
<dbReference type="SUPFAM" id="SSF103473">
    <property type="entry name" value="MFS general substrate transporter"/>
    <property type="match status" value="1"/>
</dbReference>
<dbReference type="PANTHER" id="PTHR23526">
    <property type="entry name" value="INTEGRAL MEMBRANE TRANSPORT PROTEIN-RELATED"/>
    <property type="match status" value="1"/>
</dbReference>
<dbReference type="EMBL" id="SJPX01000005">
    <property type="protein sequence ID" value="TWU48347.1"/>
    <property type="molecule type" value="Genomic_DNA"/>
</dbReference>
<dbReference type="Proteomes" id="UP000317977">
    <property type="component" value="Unassembled WGS sequence"/>
</dbReference>
<feature type="transmembrane region" description="Helical" evidence="4">
    <location>
        <begin position="267"/>
        <end position="284"/>
    </location>
</feature>
<name>A0A5C6EJQ5_9BACT</name>
<evidence type="ECO:0000259" key="5">
    <source>
        <dbReference type="PROSITE" id="PS50850"/>
    </source>
</evidence>
<organism evidence="6 7">
    <name type="scientific">Rubripirellula reticaptiva</name>
    <dbReference type="NCBI Taxonomy" id="2528013"/>
    <lineage>
        <taxon>Bacteria</taxon>
        <taxon>Pseudomonadati</taxon>
        <taxon>Planctomycetota</taxon>
        <taxon>Planctomycetia</taxon>
        <taxon>Pirellulales</taxon>
        <taxon>Pirellulaceae</taxon>
        <taxon>Rubripirellula</taxon>
    </lineage>
</organism>
<accession>A0A5C6EJQ5</accession>
<feature type="transmembrane region" description="Helical" evidence="4">
    <location>
        <begin position="54"/>
        <end position="78"/>
    </location>
</feature>
<gene>
    <name evidence="6" type="ORF">Poly59_51930</name>
</gene>
<dbReference type="InterPro" id="IPR036259">
    <property type="entry name" value="MFS_trans_sf"/>
</dbReference>
<reference evidence="6 7" key="1">
    <citation type="submission" date="2019-02" db="EMBL/GenBank/DDBJ databases">
        <title>Deep-cultivation of Planctomycetes and their phenomic and genomic characterization uncovers novel biology.</title>
        <authorList>
            <person name="Wiegand S."/>
            <person name="Jogler M."/>
            <person name="Boedeker C."/>
            <person name="Pinto D."/>
            <person name="Vollmers J."/>
            <person name="Rivas-Marin E."/>
            <person name="Kohn T."/>
            <person name="Peeters S.H."/>
            <person name="Heuer A."/>
            <person name="Rast P."/>
            <person name="Oberbeckmann S."/>
            <person name="Bunk B."/>
            <person name="Jeske O."/>
            <person name="Meyerdierks A."/>
            <person name="Storesund J.E."/>
            <person name="Kallscheuer N."/>
            <person name="Luecker S."/>
            <person name="Lage O.M."/>
            <person name="Pohl T."/>
            <person name="Merkel B.J."/>
            <person name="Hornburger P."/>
            <person name="Mueller R.-W."/>
            <person name="Bruemmer F."/>
            <person name="Labrenz M."/>
            <person name="Spormann A.M."/>
            <person name="Op Den Camp H."/>
            <person name="Overmann J."/>
            <person name="Amann R."/>
            <person name="Jetten M.S.M."/>
            <person name="Mascher T."/>
            <person name="Medema M.H."/>
            <person name="Devos D.P."/>
            <person name="Kaster A.-K."/>
            <person name="Ovreas L."/>
            <person name="Rohde M."/>
            <person name="Galperin M.Y."/>
            <person name="Jogler C."/>
        </authorList>
    </citation>
    <scope>NUCLEOTIDE SEQUENCE [LARGE SCALE GENOMIC DNA]</scope>
    <source>
        <strain evidence="6 7">Poly59</strain>
    </source>
</reference>